<dbReference type="CDD" id="cd04242">
    <property type="entry name" value="AAK_G5K_ProB"/>
    <property type="match status" value="1"/>
</dbReference>
<feature type="binding site" evidence="8">
    <location>
        <begin position="180"/>
        <end position="181"/>
    </location>
    <ligand>
        <name>ATP</name>
        <dbReference type="ChEBI" id="CHEBI:30616"/>
    </ligand>
</feature>
<dbReference type="Gene3D" id="2.30.130.10">
    <property type="entry name" value="PUA domain"/>
    <property type="match status" value="1"/>
</dbReference>
<dbReference type="NCBIfam" id="TIGR01027">
    <property type="entry name" value="proB"/>
    <property type="match status" value="1"/>
</dbReference>
<evidence type="ECO:0000313" key="10">
    <source>
        <dbReference type="EMBL" id="TQV79552.1"/>
    </source>
</evidence>
<name>A0A545TQQ0_9PROT</name>
<dbReference type="Pfam" id="PF01472">
    <property type="entry name" value="PUA"/>
    <property type="match status" value="1"/>
</dbReference>
<dbReference type="InterPro" id="IPR002478">
    <property type="entry name" value="PUA"/>
</dbReference>
<dbReference type="SUPFAM" id="SSF53633">
    <property type="entry name" value="Carbamate kinase-like"/>
    <property type="match status" value="1"/>
</dbReference>
<keyword evidence="6 8" id="KW-0418">Kinase</keyword>
<dbReference type="AlphaFoldDB" id="A0A545TQQ0"/>
<evidence type="ECO:0000256" key="1">
    <source>
        <dbReference type="ARBA" id="ARBA00022490"/>
    </source>
</evidence>
<evidence type="ECO:0000256" key="7">
    <source>
        <dbReference type="ARBA" id="ARBA00022840"/>
    </source>
</evidence>
<accession>A0A545TQQ0</accession>
<dbReference type="Proteomes" id="UP000315252">
    <property type="component" value="Unassembled WGS sequence"/>
</dbReference>
<dbReference type="FunFam" id="3.40.1160.10:FF:000018">
    <property type="entry name" value="Glutamate 5-kinase"/>
    <property type="match status" value="1"/>
</dbReference>
<evidence type="ECO:0000256" key="6">
    <source>
        <dbReference type="ARBA" id="ARBA00022777"/>
    </source>
</evidence>
<evidence type="ECO:0000259" key="9">
    <source>
        <dbReference type="SMART" id="SM00359"/>
    </source>
</evidence>
<feature type="binding site" evidence="8">
    <location>
        <position position="61"/>
    </location>
    <ligand>
        <name>substrate</name>
    </ligand>
</feature>
<dbReference type="GO" id="GO:0055129">
    <property type="term" value="P:L-proline biosynthetic process"/>
    <property type="evidence" value="ECO:0007669"/>
    <property type="project" value="UniProtKB-UniRule"/>
</dbReference>
<keyword evidence="5 8" id="KW-0547">Nucleotide-binding</keyword>
<feature type="binding site" evidence="8">
    <location>
        <begin position="222"/>
        <end position="228"/>
    </location>
    <ligand>
        <name>ATP</name>
        <dbReference type="ChEBI" id="CHEBI:30616"/>
    </ligand>
</feature>
<evidence type="ECO:0000256" key="8">
    <source>
        <dbReference type="HAMAP-Rule" id="MF_00456"/>
    </source>
</evidence>
<dbReference type="UniPathway" id="UPA00098">
    <property type="reaction ID" value="UER00359"/>
</dbReference>
<comment type="similarity">
    <text evidence="8">Belongs to the glutamate 5-kinase family.</text>
</comment>
<keyword evidence="3 8" id="KW-0641">Proline biosynthesis</keyword>
<feature type="binding site" evidence="8">
    <location>
        <position position="148"/>
    </location>
    <ligand>
        <name>substrate</name>
    </ligand>
</feature>
<evidence type="ECO:0000256" key="4">
    <source>
        <dbReference type="ARBA" id="ARBA00022679"/>
    </source>
</evidence>
<feature type="binding site" evidence="8">
    <location>
        <position position="160"/>
    </location>
    <ligand>
        <name>substrate</name>
    </ligand>
</feature>
<dbReference type="Gene3D" id="3.40.1160.10">
    <property type="entry name" value="Acetylglutamate kinase-like"/>
    <property type="match status" value="1"/>
</dbReference>
<comment type="caution">
    <text evidence="10">The sequence shown here is derived from an EMBL/GenBank/DDBJ whole genome shotgun (WGS) entry which is preliminary data.</text>
</comment>
<dbReference type="FunFam" id="2.30.130.10:FF:000007">
    <property type="entry name" value="Glutamate 5-kinase"/>
    <property type="match status" value="1"/>
</dbReference>
<dbReference type="InterPro" id="IPR005715">
    <property type="entry name" value="Glu_5kinase/COase_Synthase"/>
</dbReference>
<dbReference type="CDD" id="cd21157">
    <property type="entry name" value="PUA_G5K"/>
    <property type="match status" value="1"/>
</dbReference>
<keyword evidence="7 8" id="KW-0067">ATP-binding</keyword>
<dbReference type="InterPro" id="IPR041739">
    <property type="entry name" value="G5K_ProB"/>
</dbReference>
<dbReference type="InterPro" id="IPR001048">
    <property type="entry name" value="Asp/Glu/Uridylate_kinase"/>
</dbReference>
<evidence type="ECO:0000256" key="2">
    <source>
        <dbReference type="ARBA" id="ARBA00022605"/>
    </source>
</evidence>
<dbReference type="GO" id="GO:0005524">
    <property type="term" value="F:ATP binding"/>
    <property type="evidence" value="ECO:0007669"/>
    <property type="project" value="UniProtKB-KW"/>
</dbReference>
<dbReference type="Pfam" id="PF00696">
    <property type="entry name" value="AA_kinase"/>
    <property type="match status" value="1"/>
</dbReference>
<gene>
    <name evidence="8" type="primary">proB</name>
    <name evidence="10" type="ORF">FKG95_12545</name>
</gene>
<dbReference type="SUPFAM" id="SSF88697">
    <property type="entry name" value="PUA domain-like"/>
    <property type="match status" value="1"/>
</dbReference>
<dbReference type="EMBL" id="VHSH01000004">
    <property type="protein sequence ID" value="TQV79552.1"/>
    <property type="molecule type" value="Genomic_DNA"/>
</dbReference>
<dbReference type="PIRSF" id="PIRSF000729">
    <property type="entry name" value="GK"/>
    <property type="match status" value="1"/>
</dbReference>
<dbReference type="OrthoDB" id="9804434at2"/>
<protein>
    <recommendedName>
        <fullName evidence="8">Glutamate 5-kinase</fullName>
        <ecNumber evidence="8">2.7.2.11</ecNumber>
    </recommendedName>
    <alternativeName>
        <fullName evidence="8">Gamma-glutamyl kinase</fullName>
        <shortName evidence="8">GK</shortName>
    </alternativeName>
</protein>
<feature type="binding site" evidence="8">
    <location>
        <position position="20"/>
    </location>
    <ligand>
        <name>ATP</name>
        <dbReference type="ChEBI" id="CHEBI:30616"/>
    </ligand>
</feature>
<organism evidence="10 11">
    <name type="scientific">Denitrobaculum tricleocarpae</name>
    <dbReference type="NCBI Taxonomy" id="2591009"/>
    <lineage>
        <taxon>Bacteria</taxon>
        <taxon>Pseudomonadati</taxon>
        <taxon>Pseudomonadota</taxon>
        <taxon>Alphaproteobacteria</taxon>
        <taxon>Rhodospirillales</taxon>
        <taxon>Rhodospirillaceae</taxon>
        <taxon>Denitrobaculum</taxon>
    </lineage>
</organism>
<reference evidence="10 11" key="1">
    <citation type="submission" date="2019-06" db="EMBL/GenBank/DDBJ databases">
        <title>Whole genome sequence for Rhodospirillaceae sp. R148.</title>
        <authorList>
            <person name="Wang G."/>
        </authorList>
    </citation>
    <scope>NUCLEOTIDE SEQUENCE [LARGE SCALE GENOMIC DNA]</scope>
    <source>
        <strain evidence="10 11">R148</strain>
    </source>
</reference>
<dbReference type="EC" id="2.7.2.11" evidence="8"/>
<comment type="catalytic activity">
    <reaction evidence="8">
        <text>L-glutamate + ATP = L-glutamyl 5-phosphate + ADP</text>
        <dbReference type="Rhea" id="RHEA:14877"/>
        <dbReference type="ChEBI" id="CHEBI:29985"/>
        <dbReference type="ChEBI" id="CHEBI:30616"/>
        <dbReference type="ChEBI" id="CHEBI:58274"/>
        <dbReference type="ChEBI" id="CHEBI:456216"/>
        <dbReference type="EC" id="2.7.2.11"/>
    </reaction>
</comment>
<comment type="pathway">
    <text evidence="8">Amino-acid biosynthesis; L-proline biosynthesis; L-glutamate 5-semialdehyde from L-glutamate: step 1/2.</text>
</comment>
<dbReference type="PANTHER" id="PTHR43654">
    <property type="entry name" value="GLUTAMATE 5-KINASE"/>
    <property type="match status" value="1"/>
</dbReference>
<dbReference type="GO" id="GO:0005829">
    <property type="term" value="C:cytosol"/>
    <property type="evidence" value="ECO:0007669"/>
    <property type="project" value="TreeGrafter"/>
</dbReference>
<dbReference type="PROSITE" id="PS50890">
    <property type="entry name" value="PUA"/>
    <property type="match status" value="1"/>
</dbReference>
<proteinExistence type="inferred from homology"/>
<comment type="subcellular location">
    <subcellularLocation>
        <location evidence="8">Cytoplasm</location>
    </subcellularLocation>
</comment>
<dbReference type="InterPro" id="IPR001057">
    <property type="entry name" value="Glu/AcGlu_kinase"/>
</dbReference>
<dbReference type="GO" id="GO:0004349">
    <property type="term" value="F:glutamate 5-kinase activity"/>
    <property type="evidence" value="ECO:0007669"/>
    <property type="project" value="UniProtKB-UniRule"/>
</dbReference>
<keyword evidence="11" id="KW-1185">Reference proteome</keyword>
<evidence type="ECO:0000256" key="3">
    <source>
        <dbReference type="ARBA" id="ARBA00022650"/>
    </source>
</evidence>
<evidence type="ECO:0000313" key="11">
    <source>
        <dbReference type="Proteomes" id="UP000315252"/>
    </source>
</evidence>
<dbReference type="GO" id="GO:0003723">
    <property type="term" value="F:RNA binding"/>
    <property type="evidence" value="ECO:0007669"/>
    <property type="project" value="InterPro"/>
</dbReference>
<dbReference type="InterPro" id="IPR015947">
    <property type="entry name" value="PUA-like_sf"/>
</dbReference>
<feature type="domain" description="PUA" evidence="9">
    <location>
        <begin position="287"/>
        <end position="369"/>
    </location>
</feature>
<keyword evidence="2 8" id="KW-0028">Amino-acid biosynthesis</keyword>
<evidence type="ECO:0000256" key="5">
    <source>
        <dbReference type="ARBA" id="ARBA00022741"/>
    </source>
</evidence>
<dbReference type="HAMAP" id="MF_00456">
    <property type="entry name" value="ProB"/>
    <property type="match status" value="1"/>
</dbReference>
<sequence length="377" mass="40122">MRTVSTTDHSLAGARRVVVKIGSALLVDDDSGEVRRSWLDALTDDVAALVNDGTEVILVSSGAIAVGRRHLGLRSGNLKLEEKQASAASGQILLAHAYQEALARHHVTVAQILLTLGDTEQRRRHLNARNTLTTLLRLRAVPVINENDTVATSEIRFGDNDRLAARVAAMMNADVLVLLSDIDGLYTADPKRDPNAEFLPEISAITTDIEAMGGDALPGYSSGGMVTKLAAAKIAVGAGCRMAITDGRAMNPLKGLSNGQRASWFLSDVEPRTARKRYIAGALQPQGRLLLDEGAVRALKSGKSLLPAGVTAVEGSFQRGDSVTLLNPSGQEVARGLAAYSASDAGRIIGHQSGEIEARLGYRGREELIHRDDLVLM</sequence>
<dbReference type="InterPro" id="IPR011529">
    <property type="entry name" value="Glu_5kinase"/>
</dbReference>
<keyword evidence="1 8" id="KW-0963">Cytoplasm</keyword>
<dbReference type="SMART" id="SM00359">
    <property type="entry name" value="PUA"/>
    <property type="match status" value="1"/>
</dbReference>
<dbReference type="InterPro" id="IPR036393">
    <property type="entry name" value="AceGlu_kinase-like_sf"/>
</dbReference>
<dbReference type="InterPro" id="IPR036974">
    <property type="entry name" value="PUA_sf"/>
</dbReference>
<dbReference type="RefSeq" id="WP_142896730.1">
    <property type="nucleotide sequence ID" value="NZ_ML660055.1"/>
</dbReference>
<comment type="function">
    <text evidence="8">Catalyzes the transfer of a phosphate group to glutamate to form L-glutamate 5-phosphate.</text>
</comment>
<dbReference type="PRINTS" id="PR00474">
    <property type="entry name" value="GLU5KINASE"/>
</dbReference>
<keyword evidence="4 8" id="KW-0808">Transferase</keyword>
<dbReference type="PANTHER" id="PTHR43654:SF1">
    <property type="entry name" value="ISOPENTENYL PHOSPHATE KINASE"/>
    <property type="match status" value="1"/>
</dbReference>